<dbReference type="Proteomes" id="UP000437017">
    <property type="component" value="Unassembled WGS sequence"/>
</dbReference>
<dbReference type="InterPro" id="IPR027417">
    <property type="entry name" value="P-loop_NTPase"/>
</dbReference>
<dbReference type="FunFam" id="3.40.850.10:FF:000101">
    <property type="entry name" value="Slow myosin heavy chain 2"/>
    <property type="match status" value="1"/>
</dbReference>
<dbReference type="Gene3D" id="4.10.270.10">
    <property type="entry name" value="Myosin, subunit A"/>
    <property type="match status" value="1"/>
</dbReference>
<dbReference type="GO" id="GO:0005524">
    <property type="term" value="F:ATP binding"/>
    <property type="evidence" value="ECO:0007669"/>
    <property type="project" value="UniProtKB-UniRule"/>
</dbReference>
<dbReference type="PRINTS" id="PR00193">
    <property type="entry name" value="MYOSINHEAVY"/>
</dbReference>
<evidence type="ECO:0000259" key="13">
    <source>
        <dbReference type="PROSITE" id="PS51844"/>
    </source>
</evidence>
<dbReference type="SMART" id="SM00242">
    <property type="entry name" value="MYSc"/>
    <property type="match status" value="1"/>
</dbReference>
<feature type="compositionally biased region" description="Basic and acidic residues" evidence="11">
    <location>
        <begin position="1205"/>
        <end position="1215"/>
    </location>
</feature>
<dbReference type="Pfam" id="PF00063">
    <property type="entry name" value="Myosin_head"/>
    <property type="match status" value="2"/>
</dbReference>
<dbReference type="GO" id="GO:0005516">
    <property type="term" value="F:calmodulin binding"/>
    <property type="evidence" value="ECO:0007669"/>
    <property type="project" value="UniProtKB-KW"/>
</dbReference>
<feature type="domain" description="Myosin motor" evidence="12">
    <location>
        <begin position="101"/>
        <end position="506"/>
    </location>
</feature>
<evidence type="ECO:0000256" key="6">
    <source>
        <dbReference type="ARBA" id="ARBA00023054"/>
    </source>
</evidence>
<dbReference type="FunFam" id="4.10.270.10:FF:000001">
    <property type="entry name" value="Myosin heavy chain, non-muscle"/>
    <property type="match status" value="1"/>
</dbReference>
<keyword evidence="7 10" id="KW-0518">Myosin</keyword>
<dbReference type="InterPro" id="IPR004009">
    <property type="entry name" value="SH3_Myosin"/>
</dbReference>
<evidence type="ECO:0000256" key="4">
    <source>
        <dbReference type="ARBA" id="ARBA00022840"/>
    </source>
</evidence>
<organism evidence="14 15">
    <name type="scientific">Balaenoptera physalus</name>
    <name type="common">Fin whale</name>
    <name type="synonym">Balaena physalus</name>
    <dbReference type="NCBI Taxonomy" id="9770"/>
    <lineage>
        <taxon>Eukaryota</taxon>
        <taxon>Metazoa</taxon>
        <taxon>Chordata</taxon>
        <taxon>Craniata</taxon>
        <taxon>Vertebrata</taxon>
        <taxon>Euteleostomi</taxon>
        <taxon>Mammalia</taxon>
        <taxon>Eutheria</taxon>
        <taxon>Laurasiatheria</taxon>
        <taxon>Artiodactyla</taxon>
        <taxon>Whippomorpha</taxon>
        <taxon>Cetacea</taxon>
        <taxon>Mysticeti</taxon>
        <taxon>Balaenopteridae</taxon>
        <taxon>Balaenoptera</taxon>
    </lineage>
</organism>
<dbReference type="PROSITE" id="PS51844">
    <property type="entry name" value="SH3_LIKE"/>
    <property type="match status" value="1"/>
</dbReference>
<evidence type="ECO:0000256" key="8">
    <source>
        <dbReference type="ARBA" id="ARBA00023175"/>
    </source>
</evidence>
<keyword evidence="4 10" id="KW-0067">ATP-binding</keyword>
<dbReference type="GO" id="GO:0031032">
    <property type="term" value="P:actomyosin structure organization"/>
    <property type="evidence" value="ECO:0007669"/>
    <property type="project" value="TreeGrafter"/>
</dbReference>
<dbReference type="InterPro" id="IPR001609">
    <property type="entry name" value="Myosin_head_motor_dom-like"/>
</dbReference>
<keyword evidence="5" id="KW-0112">Calmodulin-binding</keyword>
<name>A0A6A1Q2Y1_BALPH</name>
<dbReference type="Gene3D" id="3.30.70.1590">
    <property type="match status" value="1"/>
</dbReference>
<dbReference type="InterPro" id="IPR002928">
    <property type="entry name" value="Myosin_tail"/>
</dbReference>
<feature type="region of interest" description="Disordered" evidence="11">
    <location>
        <begin position="1204"/>
        <end position="1225"/>
    </location>
</feature>
<dbReference type="Gene3D" id="2.30.30.360">
    <property type="entry name" value="Myosin S1 fragment, N-terminal"/>
    <property type="match status" value="1"/>
</dbReference>
<dbReference type="GO" id="GO:0051015">
    <property type="term" value="F:actin filament binding"/>
    <property type="evidence" value="ECO:0007669"/>
    <property type="project" value="InterPro"/>
</dbReference>
<dbReference type="Pfam" id="PF02736">
    <property type="entry name" value="Myosin_N"/>
    <property type="match status" value="1"/>
</dbReference>
<dbReference type="FunFam" id="1.20.5.340:FF:000009">
    <property type="entry name" value="myosin-11 isoform X2"/>
    <property type="match status" value="1"/>
</dbReference>
<dbReference type="PROSITE" id="PS50096">
    <property type="entry name" value="IQ"/>
    <property type="match status" value="1"/>
</dbReference>
<dbReference type="GO" id="GO:0032982">
    <property type="term" value="C:myosin filament"/>
    <property type="evidence" value="ECO:0007669"/>
    <property type="project" value="TreeGrafter"/>
</dbReference>
<dbReference type="PROSITE" id="PS51456">
    <property type="entry name" value="MYOSIN_MOTOR"/>
    <property type="match status" value="1"/>
</dbReference>
<evidence type="ECO:0000256" key="1">
    <source>
        <dbReference type="ARBA" id="ARBA00008314"/>
    </source>
</evidence>
<accession>A0A6A1Q2Y1</accession>
<dbReference type="FunFam" id="2.30.30.360:FF:000001">
    <property type="entry name" value="Myosin heavy chain"/>
    <property type="match status" value="1"/>
</dbReference>
<dbReference type="InterPro" id="IPR036961">
    <property type="entry name" value="Kinesin_motor_dom_sf"/>
</dbReference>
<evidence type="ECO:0000259" key="12">
    <source>
        <dbReference type="PROSITE" id="PS51456"/>
    </source>
</evidence>
<proteinExistence type="inferred from homology"/>
<evidence type="ECO:0000256" key="5">
    <source>
        <dbReference type="ARBA" id="ARBA00022860"/>
    </source>
</evidence>
<dbReference type="OrthoDB" id="10254995at2759"/>
<dbReference type="Gene3D" id="3.40.850.10">
    <property type="entry name" value="Kinesin motor domain"/>
    <property type="match status" value="2"/>
</dbReference>
<dbReference type="GO" id="GO:0005737">
    <property type="term" value="C:cytoplasm"/>
    <property type="evidence" value="ECO:0007669"/>
    <property type="project" value="TreeGrafter"/>
</dbReference>
<dbReference type="InterPro" id="IPR008989">
    <property type="entry name" value="Myosin_S1_N"/>
</dbReference>
<dbReference type="SMART" id="SM00015">
    <property type="entry name" value="IQ"/>
    <property type="match status" value="1"/>
</dbReference>
<dbReference type="FunFam" id="1.20.5.4820:FF:000002">
    <property type="entry name" value="Myosin heavy chain 10"/>
    <property type="match status" value="1"/>
</dbReference>
<keyword evidence="2" id="KW-0488">Methylation</keyword>
<evidence type="ECO:0008006" key="16">
    <source>
        <dbReference type="Google" id="ProtNLM"/>
    </source>
</evidence>
<dbReference type="PANTHER" id="PTHR45615">
    <property type="entry name" value="MYOSIN HEAVY CHAIN, NON-MUSCLE"/>
    <property type="match status" value="1"/>
</dbReference>
<dbReference type="InterPro" id="IPR000048">
    <property type="entry name" value="IQ_motif_EF-hand-BS"/>
</dbReference>
<feature type="binding site" evidence="10">
    <location>
        <begin position="194"/>
        <end position="201"/>
    </location>
    <ligand>
        <name>ATP</name>
        <dbReference type="ChEBI" id="CHEBI:30616"/>
    </ligand>
</feature>
<reference evidence="14 15" key="1">
    <citation type="journal article" date="2019" name="PLoS ONE">
        <title>Genomic analyses reveal an absence of contemporary introgressive admixture between fin whales and blue whales, despite known hybrids.</title>
        <authorList>
            <person name="Westbury M.V."/>
            <person name="Petersen B."/>
            <person name="Lorenzen E.D."/>
        </authorList>
    </citation>
    <scope>NUCLEOTIDE SEQUENCE [LARGE SCALE GENOMIC DNA]</scope>
    <source>
        <strain evidence="14">FinWhale-01</strain>
    </source>
</reference>
<gene>
    <name evidence="14" type="ORF">E2I00_019998</name>
</gene>
<keyword evidence="6" id="KW-0175">Coiled coil</keyword>
<feature type="domain" description="Myosin N-terminal SH3-like" evidence="13">
    <location>
        <begin position="47"/>
        <end position="97"/>
    </location>
</feature>
<dbReference type="GO" id="GO:0000281">
    <property type="term" value="P:mitotic cytokinesis"/>
    <property type="evidence" value="ECO:0007669"/>
    <property type="project" value="TreeGrafter"/>
</dbReference>
<dbReference type="GO" id="GO:0000146">
    <property type="term" value="F:microfilament motor activity"/>
    <property type="evidence" value="ECO:0007669"/>
    <property type="project" value="TreeGrafter"/>
</dbReference>
<keyword evidence="15" id="KW-1185">Reference proteome</keyword>
<evidence type="ECO:0000256" key="11">
    <source>
        <dbReference type="SAM" id="MobiDB-lite"/>
    </source>
</evidence>
<dbReference type="EMBL" id="SGJD01001146">
    <property type="protein sequence ID" value="KAB0401785.1"/>
    <property type="molecule type" value="Genomic_DNA"/>
</dbReference>
<keyword evidence="9 10" id="KW-0009">Actin-binding</keyword>
<dbReference type="SUPFAM" id="SSF52540">
    <property type="entry name" value="P-loop containing nucleoside triphosphate hydrolases"/>
    <property type="match status" value="1"/>
</dbReference>
<sequence length="1342" mass="155512">MRPGDRGDRSWILLFTMAQRTGLEDPERYLFVDRAVIYNPATQADWTAKKLVWIPSERHGFEAASIKEERGDEVMVELAENGKKAMVNKDDIQKMNPPKFSKVEDMAELTCLNEASVLHNLKDRYYSGLIYTYSGLFCVVINPYKNLPIYSENIIEMYRGKKRHEMPPHIYAISESAYRCMLQDREDQSILCTGESGAGKTENTKKVIQYLAHVASSHKGRKDHNIPVTVTDPRCLAQCSGPLRSLDMANPPGVLALLDEECWFPKATDKTFVEKLVQEQGSHSKFQKPRQLKDKADFCIIHYAGKVDYKADEWLMKNMDPLNDNVATLLHQSSDRFVAELWKDVDRIVGLDQVTGMTETAFGSAYKTKKGMFRTVGQLYKESLTKLMATLRNTNPNFVRCIIPNHEKRAGKLDPHLVLDQLRCNGVLEGIRICRQGFPNRIVFQEFRQRYEILTPNAIPKGFMDGKQACERMIRALELDPNLYRIGQSKIFFRAGVLAHLEEERDLKITDIIIFFQAVCRGYLARKAFAKKQQQLSALKVLQRNCAAYLKLRHWQWWRVFTKVKPLLQVTRQEEELQAKDEELLKVKEKQTKVEGELEEMERKHQQLLEEKNILAEQLQAETELFAEAEEMRARLAAKKQELEEILHDLESRVEEEEERNQILQNEKKKMQAHIQEKKLMEDRIAECSSQLAEEEEKAKNLAKIRNKQEVMISDLEERLKKEEKTRQELEKAKRKLHGETTDLQDQIAELQVQIDELKIQVAKKEEELQGALARGDDETLHKNNALKVKASRNKAEKQKRDLSEELEALKTELEDTLDTTAAQQELRTKREQEVAELKKALEEETKNHEAQIQDMRQRHATALEELSEQLEQAKRNELDNVSTLLEEAEKKGIKFAKDAAGLESQLQDTQELLQEETRQKLNLSSRIRQLEEEKNSLQEQQEEEEEARKNLEKQVLALQAQLLAEEKNVSARYAEERDRAEAEAREKETKALSLARALEEALEAKEESERQNKQLRADMEDLMSSKDDVGKNVHELEKSKRALEQQVEEMRTQLEELEDELQATEDAKLRLEVNMQAMKAQFERDLQARDEQNEEKKRLLVKQVRELEAELEDERKQRALAVASKKKMEIDLKDLEAQIEAANKARDEVIKQLRKLQAQMKDYQRELEEARASRDEIFAQSKESEKKLKSLEAEILQLQEELASSERARRHAEQERDELADEIANSASGKSALLDEKRRLEAWIAQLEEELEEEQSNMELLNDRFRKTTLQVDTLNTELAAERSAAQKSDNARQQLERQNKELKAKLQELEGAVKSKFKATISALEAKIGQLEEQLEQEAK</sequence>
<dbReference type="GO" id="GO:0008360">
    <property type="term" value="P:regulation of cell shape"/>
    <property type="evidence" value="ECO:0007669"/>
    <property type="project" value="TreeGrafter"/>
</dbReference>
<comment type="caution">
    <text evidence="14">The sequence shown here is derived from an EMBL/GenBank/DDBJ whole genome shotgun (WGS) entry which is preliminary data.</text>
</comment>
<protein>
    <recommendedName>
        <fullName evidence="16">Myosin motor domain-containing protein</fullName>
    </recommendedName>
</protein>
<keyword evidence="3 10" id="KW-0547">Nucleotide-binding</keyword>
<dbReference type="Gene3D" id="1.20.58.530">
    <property type="match status" value="1"/>
</dbReference>
<dbReference type="Pfam" id="PF01576">
    <property type="entry name" value="Myosin_tail_1"/>
    <property type="match status" value="2"/>
</dbReference>
<evidence type="ECO:0000256" key="9">
    <source>
        <dbReference type="ARBA" id="ARBA00023203"/>
    </source>
</evidence>
<evidence type="ECO:0000313" key="14">
    <source>
        <dbReference type="EMBL" id="KAB0401785.1"/>
    </source>
</evidence>
<evidence type="ECO:0000256" key="2">
    <source>
        <dbReference type="ARBA" id="ARBA00022481"/>
    </source>
</evidence>
<dbReference type="SUPFAM" id="SSF90257">
    <property type="entry name" value="Myosin rod fragments"/>
    <property type="match status" value="4"/>
</dbReference>
<dbReference type="Gene3D" id="1.20.5.340">
    <property type="match status" value="2"/>
</dbReference>
<evidence type="ECO:0000256" key="10">
    <source>
        <dbReference type="PROSITE-ProRule" id="PRU00782"/>
    </source>
</evidence>
<dbReference type="GO" id="GO:0016460">
    <property type="term" value="C:myosin II complex"/>
    <property type="evidence" value="ECO:0007669"/>
    <property type="project" value="TreeGrafter"/>
</dbReference>
<evidence type="ECO:0000256" key="7">
    <source>
        <dbReference type="ARBA" id="ARBA00023123"/>
    </source>
</evidence>
<feature type="region of interest" description="Actin-binding" evidence="10">
    <location>
        <begin position="384"/>
        <end position="406"/>
    </location>
</feature>
<dbReference type="FunFam" id="3.30.70.1590:FF:000001">
    <property type="entry name" value="Myosin heavy chain"/>
    <property type="match status" value="1"/>
</dbReference>
<dbReference type="Pfam" id="PF00612">
    <property type="entry name" value="IQ"/>
    <property type="match status" value="1"/>
</dbReference>
<evidence type="ECO:0000313" key="15">
    <source>
        <dbReference type="Proteomes" id="UP000437017"/>
    </source>
</evidence>
<keyword evidence="8 10" id="KW-0505">Motor protein</keyword>
<dbReference type="PANTHER" id="PTHR45615:SF24">
    <property type="entry name" value="MYOSIN-10"/>
    <property type="match status" value="1"/>
</dbReference>
<dbReference type="Gene3D" id="1.20.120.720">
    <property type="entry name" value="Myosin VI head, motor domain, U50 subdomain"/>
    <property type="match status" value="1"/>
</dbReference>
<comment type="similarity">
    <text evidence="1 10">Belongs to the TRAFAC class myosin-kinesin ATPase superfamily. Myosin family.</text>
</comment>
<dbReference type="SUPFAM" id="SSF50084">
    <property type="entry name" value="Myosin S1 fragment, N-terminal domain"/>
    <property type="match status" value="1"/>
</dbReference>
<evidence type="ECO:0000256" key="3">
    <source>
        <dbReference type="ARBA" id="ARBA00022741"/>
    </source>
</evidence>